<keyword evidence="2" id="KW-1185">Reference proteome</keyword>
<dbReference type="GO" id="GO:0008168">
    <property type="term" value="F:methyltransferase activity"/>
    <property type="evidence" value="ECO:0007669"/>
    <property type="project" value="TreeGrafter"/>
</dbReference>
<dbReference type="Gene3D" id="3.40.50.150">
    <property type="entry name" value="Vaccinia Virus protein VP39"/>
    <property type="match status" value="1"/>
</dbReference>
<dbReference type="AlphaFoldDB" id="A0A9W9CH49"/>
<accession>A0A9W9CH49</accession>
<evidence type="ECO:0008006" key="3">
    <source>
        <dbReference type="Google" id="ProtNLM"/>
    </source>
</evidence>
<protein>
    <recommendedName>
        <fullName evidence="3">S-adenosyl-L-methionine-dependent methyltransferase</fullName>
    </recommendedName>
</protein>
<evidence type="ECO:0000313" key="2">
    <source>
        <dbReference type="Proteomes" id="UP001140560"/>
    </source>
</evidence>
<dbReference type="Pfam" id="PF13489">
    <property type="entry name" value="Methyltransf_23"/>
    <property type="match status" value="1"/>
</dbReference>
<reference evidence="1" key="1">
    <citation type="submission" date="2022-10" db="EMBL/GenBank/DDBJ databases">
        <title>Tapping the CABI collections for fungal endophytes: first genome assemblies for Collariella, Neodidymelliopsis, Ascochyta clinopodiicola, Didymella pomorum, Didymosphaeria variabile, Neocosmospora piperis and Neocucurbitaria cava.</title>
        <authorList>
            <person name="Hill R."/>
        </authorList>
    </citation>
    <scope>NUCLEOTIDE SEQUENCE</scope>
    <source>
        <strain evidence="1">IMI 356814</strain>
    </source>
</reference>
<dbReference type="OrthoDB" id="2013972at2759"/>
<dbReference type="Proteomes" id="UP001140560">
    <property type="component" value="Unassembled WGS sequence"/>
</dbReference>
<gene>
    <name evidence="1" type="ORF">N0V83_010816</name>
</gene>
<dbReference type="SUPFAM" id="SSF53335">
    <property type="entry name" value="S-adenosyl-L-methionine-dependent methyltransferases"/>
    <property type="match status" value="1"/>
</dbReference>
<dbReference type="EMBL" id="JAPEUY010000022">
    <property type="protein sequence ID" value="KAJ4361875.1"/>
    <property type="molecule type" value="Genomic_DNA"/>
</dbReference>
<dbReference type="PANTHER" id="PTHR43591:SF31">
    <property type="entry name" value="LAEA-LIKE, PUTATIVE (AFU_ORTHOLOGUE AFUA_8G01930)-RELATED"/>
    <property type="match status" value="1"/>
</dbReference>
<evidence type="ECO:0000313" key="1">
    <source>
        <dbReference type="EMBL" id="KAJ4361875.1"/>
    </source>
</evidence>
<dbReference type="PANTHER" id="PTHR43591">
    <property type="entry name" value="METHYLTRANSFERASE"/>
    <property type="match status" value="1"/>
</dbReference>
<organism evidence="1 2">
    <name type="scientific">Neocucurbitaria cava</name>
    <dbReference type="NCBI Taxonomy" id="798079"/>
    <lineage>
        <taxon>Eukaryota</taxon>
        <taxon>Fungi</taxon>
        <taxon>Dikarya</taxon>
        <taxon>Ascomycota</taxon>
        <taxon>Pezizomycotina</taxon>
        <taxon>Dothideomycetes</taxon>
        <taxon>Pleosporomycetidae</taxon>
        <taxon>Pleosporales</taxon>
        <taxon>Pleosporineae</taxon>
        <taxon>Cucurbitariaceae</taxon>
        <taxon>Neocucurbitaria</taxon>
    </lineage>
</organism>
<dbReference type="CDD" id="cd02440">
    <property type="entry name" value="AdoMet_MTases"/>
    <property type="match status" value="1"/>
</dbReference>
<sequence>MTDQIAVDSESFSEEGYAESTTTSYLSSIASDIRRGVNENGRVYASYGKTLQGMPIDEQEQDRNDLQHSKFLLLLGGKLHLAPIPQDPQKILDIGTGSGIWAIDMADMYPSASVTGVDIAPTQPTWVPSNLQFEIEDIEEDWLYRKNSFDFIFGRELLMAVRDWPRVIQQAYDHLKPGGFLELEMTYPKTFCEDGSLDLETSAYAESARLLFECGRQMNVPWEASLEWKEQFKAVGFEDVVETILPIPIGRWPKDKDLKKVGTFELANIDQGLDSFLLRGFTTALQRSENELRILTALARKEIFNPKNHLNVKFVIVYGRKPAAPAAD</sequence>
<name>A0A9W9CH49_9PLEO</name>
<dbReference type="InterPro" id="IPR029063">
    <property type="entry name" value="SAM-dependent_MTases_sf"/>
</dbReference>
<comment type="caution">
    <text evidence="1">The sequence shown here is derived from an EMBL/GenBank/DDBJ whole genome shotgun (WGS) entry which is preliminary data.</text>
</comment>
<proteinExistence type="predicted"/>